<feature type="signal peptide" evidence="9">
    <location>
        <begin position="1"/>
        <end position="29"/>
    </location>
</feature>
<proteinExistence type="predicted"/>
<evidence type="ECO:0000256" key="4">
    <source>
        <dbReference type="ARBA" id="ARBA00022794"/>
    </source>
</evidence>
<dbReference type="GO" id="GO:1905515">
    <property type="term" value="P:non-motile cilium assembly"/>
    <property type="evidence" value="ECO:0007669"/>
    <property type="project" value="TreeGrafter"/>
</dbReference>
<evidence type="ECO:0000313" key="10">
    <source>
        <dbReference type="EMBL" id="TNN48425.1"/>
    </source>
</evidence>
<keyword evidence="4" id="KW-0970">Cilium biogenesis/degradation</keyword>
<evidence type="ECO:0000256" key="1">
    <source>
        <dbReference type="ARBA" id="ARBA00004120"/>
    </source>
</evidence>
<comment type="caution">
    <text evidence="10">The sequence shown here is derived from an EMBL/GenBank/DDBJ whole genome shotgun (WGS) entry which is preliminary data.</text>
</comment>
<evidence type="ECO:0000256" key="6">
    <source>
        <dbReference type="ARBA" id="ARBA00023212"/>
    </source>
</evidence>
<dbReference type="AlphaFoldDB" id="A0A4Z2G5R9"/>
<dbReference type="GO" id="GO:0097711">
    <property type="term" value="P:ciliary basal body-plasma membrane docking"/>
    <property type="evidence" value="ECO:0007669"/>
    <property type="project" value="TreeGrafter"/>
</dbReference>
<keyword evidence="5 8" id="KW-0175">Coiled coil</keyword>
<dbReference type="Proteomes" id="UP000314294">
    <property type="component" value="Unassembled WGS sequence"/>
</dbReference>
<name>A0A4Z2G5R9_9TELE</name>
<protein>
    <submittedName>
        <fullName evidence="10">Centrosomal protein</fullName>
    </submittedName>
</protein>
<comment type="subcellular location">
    <subcellularLocation>
        <location evidence="1">Cytoplasm</location>
        <location evidence="1">Cytoskeleton</location>
        <location evidence="1">Cilium basal body</location>
    </subcellularLocation>
    <subcellularLocation>
        <location evidence="2">Cytoplasm</location>
        <location evidence="2">Cytoskeleton</location>
        <location evidence="2">Microtubule organizing center</location>
        <location evidence="2">Centrosome</location>
    </subcellularLocation>
</comment>
<dbReference type="GO" id="GO:1905349">
    <property type="term" value="P:ciliary transition zone assembly"/>
    <property type="evidence" value="ECO:0007669"/>
    <property type="project" value="TreeGrafter"/>
</dbReference>
<feature type="coiled-coil region" evidence="8">
    <location>
        <begin position="64"/>
        <end position="137"/>
    </location>
</feature>
<keyword evidence="6" id="KW-0206">Cytoskeleton</keyword>
<organism evidence="10 11">
    <name type="scientific">Liparis tanakae</name>
    <name type="common">Tanaka's snailfish</name>
    <dbReference type="NCBI Taxonomy" id="230148"/>
    <lineage>
        <taxon>Eukaryota</taxon>
        <taxon>Metazoa</taxon>
        <taxon>Chordata</taxon>
        <taxon>Craniata</taxon>
        <taxon>Vertebrata</taxon>
        <taxon>Euteleostomi</taxon>
        <taxon>Actinopterygii</taxon>
        <taxon>Neopterygii</taxon>
        <taxon>Teleostei</taxon>
        <taxon>Neoteleostei</taxon>
        <taxon>Acanthomorphata</taxon>
        <taxon>Eupercaria</taxon>
        <taxon>Perciformes</taxon>
        <taxon>Cottioidei</taxon>
        <taxon>Cottales</taxon>
        <taxon>Liparidae</taxon>
        <taxon>Liparis</taxon>
    </lineage>
</organism>
<evidence type="ECO:0000256" key="8">
    <source>
        <dbReference type="SAM" id="Coils"/>
    </source>
</evidence>
<evidence type="ECO:0000313" key="11">
    <source>
        <dbReference type="Proteomes" id="UP000314294"/>
    </source>
</evidence>
<sequence>MQSVVPWTGSSLTVLWRLLLRATCPQVTPLESPVEAWRRPGSLGVVPRPSTLPEGPDPGGAEAVDSLKEYAVRLLQELSNKEQQSVRLTAALEQLKMQLSVSSHQQGLLYKDYLSEKTEWQKEKETFRDLRRKLEEQQQVDAVKVQEFNELLAALQEDPEEARRRLGEARRSVTLLKVNEARLRRRHAALLESERRLRSENATLREESSRVEAAVTQRTGALQRHKDIAAYRMAALQKALDRSVPLAALQAANGQYAELTGRYGALLLLQAGGRAHGTALLLEVGHDHTGTAGEALCMLCSSVHSHRV</sequence>
<keyword evidence="3" id="KW-0963">Cytoplasm</keyword>
<keyword evidence="11" id="KW-1185">Reference proteome</keyword>
<evidence type="ECO:0000256" key="9">
    <source>
        <dbReference type="SAM" id="SignalP"/>
    </source>
</evidence>
<feature type="chain" id="PRO_5021228864" evidence="9">
    <location>
        <begin position="30"/>
        <end position="308"/>
    </location>
</feature>
<dbReference type="OrthoDB" id="8941749at2759"/>
<dbReference type="GO" id="GO:0034451">
    <property type="term" value="C:centriolar satellite"/>
    <property type="evidence" value="ECO:0007669"/>
    <property type="project" value="TreeGrafter"/>
</dbReference>
<dbReference type="InterPro" id="IPR026201">
    <property type="entry name" value="Cep290"/>
</dbReference>
<gene>
    <name evidence="10" type="primary">cep290_3</name>
    <name evidence="10" type="ORF">EYF80_041351</name>
</gene>
<dbReference type="PANTHER" id="PTHR18879">
    <property type="entry name" value="CENTROSOMAL PROTEIN OF 290 KDA"/>
    <property type="match status" value="1"/>
</dbReference>
<dbReference type="GO" id="GO:0035869">
    <property type="term" value="C:ciliary transition zone"/>
    <property type="evidence" value="ECO:0007669"/>
    <property type="project" value="TreeGrafter"/>
</dbReference>
<dbReference type="EMBL" id="SRLO01000697">
    <property type="protein sequence ID" value="TNN48425.1"/>
    <property type="molecule type" value="Genomic_DNA"/>
</dbReference>
<dbReference type="PANTHER" id="PTHR18879:SF20">
    <property type="entry name" value="CENTROSOMAL PROTEIN OF 290 KDA"/>
    <property type="match status" value="1"/>
</dbReference>
<accession>A0A4Z2G5R9</accession>
<evidence type="ECO:0000256" key="3">
    <source>
        <dbReference type="ARBA" id="ARBA00022490"/>
    </source>
</evidence>
<reference evidence="10 11" key="1">
    <citation type="submission" date="2019-03" db="EMBL/GenBank/DDBJ databases">
        <title>First draft genome of Liparis tanakae, snailfish: a comprehensive survey of snailfish specific genes.</title>
        <authorList>
            <person name="Kim W."/>
            <person name="Song I."/>
            <person name="Jeong J.-H."/>
            <person name="Kim D."/>
            <person name="Kim S."/>
            <person name="Ryu S."/>
            <person name="Song J.Y."/>
            <person name="Lee S.K."/>
        </authorList>
    </citation>
    <scope>NUCLEOTIDE SEQUENCE [LARGE SCALE GENOMIC DNA]</scope>
    <source>
        <tissue evidence="10">Muscle</tissue>
    </source>
</reference>
<evidence type="ECO:0000256" key="5">
    <source>
        <dbReference type="ARBA" id="ARBA00023054"/>
    </source>
</evidence>
<evidence type="ECO:0000256" key="7">
    <source>
        <dbReference type="ARBA" id="ARBA00023273"/>
    </source>
</evidence>
<keyword evidence="7" id="KW-0966">Cell projection</keyword>
<keyword evidence="9" id="KW-0732">Signal</keyword>
<evidence type="ECO:0000256" key="2">
    <source>
        <dbReference type="ARBA" id="ARBA00004300"/>
    </source>
</evidence>